<protein>
    <submittedName>
        <fullName evidence="3">Uncharacterized protein LOC105051284 isoform X1</fullName>
    </submittedName>
</protein>
<feature type="region of interest" description="Disordered" evidence="1">
    <location>
        <begin position="252"/>
        <end position="281"/>
    </location>
</feature>
<name>A0A6I9RPS4_ELAGV</name>
<dbReference type="GeneID" id="105051284"/>
<proteinExistence type="predicted"/>
<evidence type="ECO:0000313" key="3">
    <source>
        <dbReference type="RefSeq" id="XP_010929933.1"/>
    </source>
</evidence>
<dbReference type="Pfam" id="PF03004">
    <property type="entry name" value="Transposase_24"/>
    <property type="match status" value="1"/>
</dbReference>
<dbReference type="RefSeq" id="XP_010929933.1">
    <property type="nucleotide sequence ID" value="XM_010931631.3"/>
</dbReference>
<dbReference type="Proteomes" id="UP000504607">
    <property type="component" value="Chromosome 9"/>
</dbReference>
<dbReference type="KEGG" id="egu:105051284"/>
<feature type="region of interest" description="Disordered" evidence="1">
    <location>
        <begin position="171"/>
        <end position="201"/>
    </location>
</feature>
<accession>A0A6I9RPS4</accession>
<evidence type="ECO:0000256" key="1">
    <source>
        <dbReference type="SAM" id="MobiDB-lite"/>
    </source>
</evidence>
<dbReference type="PANTHER" id="PTHR33144">
    <property type="entry name" value="OS10G0409366 PROTEIN-RELATED"/>
    <property type="match status" value="1"/>
</dbReference>
<dbReference type="AlphaFoldDB" id="A0A6I9RPS4"/>
<evidence type="ECO:0000313" key="2">
    <source>
        <dbReference type="Proteomes" id="UP000504607"/>
    </source>
</evidence>
<dbReference type="OrthoDB" id="1930056at2759"/>
<feature type="compositionally biased region" description="Basic residues" evidence="1">
    <location>
        <begin position="171"/>
        <end position="181"/>
    </location>
</feature>
<gene>
    <name evidence="3" type="primary">LOC105051284</name>
</gene>
<dbReference type="PANTHER" id="PTHR33144:SF25">
    <property type="entry name" value="DUF4216 DOMAIN-CONTAINING PROTEIN"/>
    <property type="match status" value="1"/>
</dbReference>
<feature type="compositionally biased region" description="Low complexity" evidence="1">
    <location>
        <begin position="12"/>
        <end position="27"/>
    </location>
</feature>
<feature type="compositionally biased region" description="Basic and acidic residues" evidence="1">
    <location>
        <begin position="266"/>
        <end position="281"/>
    </location>
</feature>
<keyword evidence="2" id="KW-1185">Reference proteome</keyword>
<reference evidence="3" key="1">
    <citation type="submission" date="2025-08" db="UniProtKB">
        <authorList>
            <consortium name="RefSeq"/>
        </authorList>
    </citation>
    <scope>IDENTIFICATION</scope>
</reference>
<feature type="region of interest" description="Disordered" evidence="1">
    <location>
        <begin position="1"/>
        <end position="32"/>
    </location>
</feature>
<sequence length="281" mass="31411">MAKRKRTIVNISGTKNSQSQNQGSTSQPRRRGYTRMSELCDLNEGEHVVINLNELGQPIGVEATNLSNYIGSTVRQFDNAPIDYDSWHHVPSSFKEKKIAELETKKNNGVRPSRAKLYIETRTKKDGSYVNDKTAEIYELMKEGMQEMGGSESTEGQRYWNDDVYSHVKRPEKRGRIHRVGKAPSCSKDTSSTSVEQEGESTHLRNMVQHLGSEVSGLKGLVASLIAVFQSQAQVNPQMAELIELAQRHIRSEASDAGSTPSQTPHENRDGYSHHDQNATP</sequence>
<organism evidence="2 3">
    <name type="scientific">Elaeis guineensis var. tenera</name>
    <name type="common">Oil palm</name>
    <dbReference type="NCBI Taxonomy" id="51953"/>
    <lineage>
        <taxon>Eukaryota</taxon>
        <taxon>Viridiplantae</taxon>
        <taxon>Streptophyta</taxon>
        <taxon>Embryophyta</taxon>
        <taxon>Tracheophyta</taxon>
        <taxon>Spermatophyta</taxon>
        <taxon>Magnoliopsida</taxon>
        <taxon>Liliopsida</taxon>
        <taxon>Arecaceae</taxon>
        <taxon>Arecoideae</taxon>
        <taxon>Cocoseae</taxon>
        <taxon>Elaeidinae</taxon>
        <taxon>Elaeis</taxon>
    </lineage>
</organism>
<dbReference type="InParanoid" id="A0A6I9RPS4"/>
<feature type="compositionally biased region" description="Polar residues" evidence="1">
    <location>
        <begin position="187"/>
        <end position="196"/>
    </location>
</feature>
<dbReference type="InterPro" id="IPR004252">
    <property type="entry name" value="Probable_transposase_24"/>
</dbReference>